<reference evidence="2" key="1">
    <citation type="submission" date="2014-12" db="EMBL/GenBank/DDBJ databases">
        <title>Insight into the proteome of Arion vulgaris.</title>
        <authorList>
            <person name="Aradska J."/>
            <person name="Bulat T."/>
            <person name="Smidak R."/>
            <person name="Sarate P."/>
            <person name="Gangsoo J."/>
            <person name="Sialana F."/>
            <person name="Bilban M."/>
            <person name="Lubec G."/>
        </authorList>
    </citation>
    <scope>NUCLEOTIDE SEQUENCE</scope>
    <source>
        <tissue evidence="2">Skin</tissue>
    </source>
</reference>
<organism evidence="2">
    <name type="scientific">Arion vulgaris</name>
    <dbReference type="NCBI Taxonomy" id="1028688"/>
    <lineage>
        <taxon>Eukaryota</taxon>
        <taxon>Metazoa</taxon>
        <taxon>Spiralia</taxon>
        <taxon>Lophotrochozoa</taxon>
        <taxon>Mollusca</taxon>
        <taxon>Gastropoda</taxon>
        <taxon>Heterobranchia</taxon>
        <taxon>Euthyneura</taxon>
        <taxon>Panpulmonata</taxon>
        <taxon>Eupulmonata</taxon>
        <taxon>Stylommatophora</taxon>
        <taxon>Helicina</taxon>
        <taxon>Arionoidea</taxon>
        <taxon>Arionidae</taxon>
        <taxon>Arion</taxon>
    </lineage>
</organism>
<name>A0A0B6Z5E4_9EUPU</name>
<feature type="signal peptide" evidence="1">
    <location>
        <begin position="1"/>
        <end position="16"/>
    </location>
</feature>
<sequence length="59" mass="6866">MEVIILLMCIILKKLALLCKDAGQLPLYKHAQVNPAVNESLLTEFYNRGRGRPRNTWRR</sequence>
<dbReference type="AlphaFoldDB" id="A0A0B6Z5E4"/>
<keyword evidence="1" id="KW-0732">Signal</keyword>
<protein>
    <submittedName>
        <fullName evidence="2">Uncharacterized protein</fullName>
    </submittedName>
</protein>
<evidence type="ECO:0000313" key="2">
    <source>
        <dbReference type="EMBL" id="CEK63763.1"/>
    </source>
</evidence>
<evidence type="ECO:0000256" key="1">
    <source>
        <dbReference type="SAM" id="SignalP"/>
    </source>
</evidence>
<dbReference type="EMBL" id="HACG01016898">
    <property type="protein sequence ID" value="CEK63763.1"/>
    <property type="molecule type" value="Transcribed_RNA"/>
</dbReference>
<accession>A0A0B6Z5E4</accession>
<feature type="non-terminal residue" evidence="2">
    <location>
        <position position="59"/>
    </location>
</feature>
<gene>
    <name evidence="2" type="primary">ORF49391</name>
</gene>
<feature type="chain" id="PRO_5002110947" evidence="1">
    <location>
        <begin position="17"/>
        <end position="59"/>
    </location>
</feature>
<proteinExistence type="predicted"/>